<feature type="transmembrane region" description="Helical" evidence="6">
    <location>
        <begin position="250"/>
        <end position="274"/>
    </location>
</feature>
<name>A0A543FP08_9PSEU</name>
<keyword evidence="5 6" id="KW-0472">Membrane</keyword>
<keyword evidence="4 6" id="KW-1133">Transmembrane helix</keyword>
<protein>
    <submittedName>
        <fullName evidence="7">Amino acid/amide ABC transporter membrane protein 2 (HAAT family)</fullName>
    </submittedName>
</protein>
<evidence type="ECO:0000256" key="6">
    <source>
        <dbReference type="SAM" id="Phobius"/>
    </source>
</evidence>
<feature type="transmembrane region" description="Helical" evidence="6">
    <location>
        <begin position="75"/>
        <end position="92"/>
    </location>
</feature>
<organism evidence="7 8">
    <name type="scientific">Pseudonocardia cypriaca</name>
    <dbReference type="NCBI Taxonomy" id="882449"/>
    <lineage>
        <taxon>Bacteria</taxon>
        <taxon>Bacillati</taxon>
        <taxon>Actinomycetota</taxon>
        <taxon>Actinomycetes</taxon>
        <taxon>Pseudonocardiales</taxon>
        <taxon>Pseudonocardiaceae</taxon>
        <taxon>Pseudonocardia</taxon>
    </lineage>
</organism>
<evidence type="ECO:0000256" key="2">
    <source>
        <dbReference type="ARBA" id="ARBA00022475"/>
    </source>
</evidence>
<keyword evidence="8" id="KW-1185">Reference proteome</keyword>
<dbReference type="InterPro" id="IPR043428">
    <property type="entry name" value="LivM-like"/>
</dbReference>
<feature type="transmembrane region" description="Helical" evidence="6">
    <location>
        <begin position="26"/>
        <end position="44"/>
    </location>
</feature>
<dbReference type="EMBL" id="VFPH01000003">
    <property type="protein sequence ID" value="TQM35570.1"/>
    <property type="molecule type" value="Genomic_DNA"/>
</dbReference>
<sequence>MSDVVTAVHATAAPSPRSRRGSVLRALAWAALLLVLLALPLYVGPGLLSAGQYVMVGAVGAIGLTLVIGQAGQLSLAHAFFLLVGGTSYAVLAGETEQAGSEFIVGLGLPPLLALVGAVAVSALAGFAFAPVAGRLKGIYLGVASLALVFLGFYLGQALPMLTGGAASGRNPEPFSLFGFAFSNEGYLAVLGVPFRQSERLWYLFLAFTAIAFVLARGAVRSRAGRAWRAVRDHEAAAAVMGVNVLGAKAAAFAVSAAYAGLAGVMVTLWLGLLKPDESEFGTYGLNTSIAFLAMAIIGGLGSIPGAVIGALVVYGTPQVLTLFADELGLGDTLGGLSPTVISLYVYGVAVILVVLFEPGGLAAIGRRIAAFVTRRRHSDETAATAPRPAPPGEDRS</sequence>
<keyword evidence="3 6" id="KW-0812">Transmembrane</keyword>
<dbReference type="PANTHER" id="PTHR30482">
    <property type="entry name" value="HIGH-AFFINITY BRANCHED-CHAIN AMINO ACID TRANSPORT SYSTEM PERMEASE"/>
    <property type="match status" value="1"/>
</dbReference>
<dbReference type="Pfam" id="PF02653">
    <property type="entry name" value="BPD_transp_2"/>
    <property type="match status" value="1"/>
</dbReference>
<evidence type="ECO:0000313" key="7">
    <source>
        <dbReference type="EMBL" id="TQM35570.1"/>
    </source>
</evidence>
<reference evidence="7 8" key="1">
    <citation type="submission" date="2019-06" db="EMBL/GenBank/DDBJ databases">
        <title>Sequencing the genomes of 1000 actinobacteria strains.</title>
        <authorList>
            <person name="Klenk H.-P."/>
        </authorList>
    </citation>
    <scope>NUCLEOTIDE SEQUENCE [LARGE SCALE GENOMIC DNA]</scope>
    <source>
        <strain evidence="7 8">DSM 45511</strain>
    </source>
</reference>
<dbReference type="RefSeq" id="WP_425468601.1">
    <property type="nucleotide sequence ID" value="NZ_VFPH01000003.1"/>
</dbReference>
<feature type="transmembrane region" description="Helical" evidence="6">
    <location>
        <begin position="50"/>
        <end position="68"/>
    </location>
</feature>
<feature type="transmembrane region" description="Helical" evidence="6">
    <location>
        <begin position="344"/>
        <end position="366"/>
    </location>
</feature>
<dbReference type="CDD" id="cd06581">
    <property type="entry name" value="TM_PBP1_LivM_like"/>
    <property type="match status" value="1"/>
</dbReference>
<evidence type="ECO:0000256" key="3">
    <source>
        <dbReference type="ARBA" id="ARBA00022692"/>
    </source>
</evidence>
<gene>
    <name evidence="7" type="ORF">FB388_7006</name>
</gene>
<evidence type="ECO:0000313" key="8">
    <source>
        <dbReference type="Proteomes" id="UP000319818"/>
    </source>
</evidence>
<comment type="caution">
    <text evidence="7">The sequence shown here is derived from an EMBL/GenBank/DDBJ whole genome shotgun (WGS) entry which is preliminary data.</text>
</comment>
<dbReference type="PANTHER" id="PTHR30482:SF5">
    <property type="entry name" value="ABC TRANSPORTER PERMEASE PROTEIN"/>
    <property type="match status" value="1"/>
</dbReference>
<dbReference type="InterPro" id="IPR001851">
    <property type="entry name" value="ABC_transp_permease"/>
</dbReference>
<feature type="transmembrane region" description="Helical" evidence="6">
    <location>
        <begin position="175"/>
        <end position="194"/>
    </location>
</feature>
<feature type="transmembrane region" description="Helical" evidence="6">
    <location>
        <begin position="112"/>
        <end position="132"/>
    </location>
</feature>
<evidence type="ECO:0000256" key="4">
    <source>
        <dbReference type="ARBA" id="ARBA00022989"/>
    </source>
</evidence>
<feature type="transmembrane region" description="Helical" evidence="6">
    <location>
        <begin position="139"/>
        <end position="155"/>
    </location>
</feature>
<dbReference type="GO" id="GO:0005886">
    <property type="term" value="C:plasma membrane"/>
    <property type="evidence" value="ECO:0007669"/>
    <property type="project" value="UniProtKB-SubCell"/>
</dbReference>
<dbReference type="GO" id="GO:0015658">
    <property type="term" value="F:branched-chain amino acid transmembrane transporter activity"/>
    <property type="evidence" value="ECO:0007669"/>
    <property type="project" value="InterPro"/>
</dbReference>
<keyword evidence="2" id="KW-1003">Cell membrane</keyword>
<dbReference type="Proteomes" id="UP000319818">
    <property type="component" value="Unassembled WGS sequence"/>
</dbReference>
<accession>A0A543FP08</accession>
<feature type="transmembrane region" description="Helical" evidence="6">
    <location>
        <begin position="201"/>
        <end position="220"/>
    </location>
</feature>
<dbReference type="AlphaFoldDB" id="A0A543FP08"/>
<evidence type="ECO:0000256" key="5">
    <source>
        <dbReference type="ARBA" id="ARBA00023136"/>
    </source>
</evidence>
<evidence type="ECO:0000256" key="1">
    <source>
        <dbReference type="ARBA" id="ARBA00004651"/>
    </source>
</evidence>
<feature type="transmembrane region" description="Helical" evidence="6">
    <location>
        <begin position="286"/>
        <end position="315"/>
    </location>
</feature>
<comment type="subcellular location">
    <subcellularLocation>
        <location evidence="1">Cell membrane</location>
        <topology evidence="1">Multi-pass membrane protein</topology>
    </subcellularLocation>
</comment>
<proteinExistence type="predicted"/>